<proteinExistence type="predicted"/>
<reference evidence="2" key="1">
    <citation type="journal article" date="2019" name="Int. J. Syst. Evol. Microbiol.">
        <title>The Global Catalogue of Microorganisms (GCM) 10K type strain sequencing project: providing services to taxonomists for standard genome sequencing and annotation.</title>
        <authorList>
            <consortium name="The Broad Institute Genomics Platform"/>
            <consortium name="The Broad Institute Genome Sequencing Center for Infectious Disease"/>
            <person name="Wu L."/>
            <person name="Ma J."/>
        </authorList>
    </citation>
    <scope>NUCLEOTIDE SEQUENCE [LARGE SCALE GENOMIC DNA]</scope>
    <source>
        <strain evidence="2">JCM 18514</strain>
    </source>
</reference>
<evidence type="ECO:0000313" key="2">
    <source>
        <dbReference type="Proteomes" id="UP001500200"/>
    </source>
</evidence>
<name>A0ABP9SMC4_9MICC</name>
<organism evidence="1 2">
    <name type="scientific">Arthrobacter gyeryongensis</name>
    <dbReference type="NCBI Taxonomy" id="1650592"/>
    <lineage>
        <taxon>Bacteria</taxon>
        <taxon>Bacillati</taxon>
        <taxon>Actinomycetota</taxon>
        <taxon>Actinomycetes</taxon>
        <taxon>Micrococcales</taxon>
        <taxon>Micrococcaceae</taxon>
        <taxon>Arthrobacter</taxon>
    </lineage>
</organism>
<evidence type="ECO:0008006" key="3">
    <source>
        <dbReference type="Google" id="ProtNLM"/>
    </source>
</evidence>
<keyword evidence="2" id="KW-1185">Reference proteome</keyword>
<accession>A0ABP9SMC4</accession>
<dbReference type="Proteomes" id="UP001500200">
    <property type="component" value="Unassembled WGS sequence"/>
</dbReference>
<protein>
    <recommendedName>
        <fullName evidence="3">Tautomerase</fullName>
    </recommendedName>
</protein>
<dbReference type="EMBL" id="BAABKK010000023">
    <property type="protein sequence ID" value="GAA5197269.1"/>
    <property type="molecule type" value="Genomic_DNA"/>
</dbReference>
<sequence>MPSLQLDITADLTALQKQALARDMSEEYSQIMSVDPHLVTVVIRTLPLGSIWHCQEGWPVPGTLLICDLVAGRDRQTRDQLVPRLVDLIAAQGCVARMGIRVEFTRSRSTPLTRMFLPFLERSNRGWDYMEADTPITELAREHQHGTGLQ</sequence>
<dbReference type="RefSeq" id="WP_345450533.1">
    <property type="nucleotide sequence ID" value="NZ_BAABKK010000023.1"/>
</dbReference>
<gene>
    <name evidence="1" type="ORF">GCM10023346_31530</name>
</gene>
<dbReference type="SUPFAM" id="SSF55331">
    <property type="entry name" value="Tautomerase/MIF"/>
    <property type="match status" value="1"/>
</dbReference>
<dbReference type="InterPro" id="IPR014347">
    <property type="entry name" value="Tautomerase/MIF_sf"/>
</dbReference>
<evidence type="ECO:0000313" key="1">
    <source>
        <dbReference type="EMBL" id="GAA5197269.1"/>
    </source>
</evidence>
<dbReference type="Gene3D" id="3.30.429.10">
    <property type="entry name" value="Macrophage Migration Inhibitory Factor"/>
    <property type="match status" value="1"/>
</dbReference>
<comment type="caution">
    <text evidence="1">The sequence shown here is derived from an EMBL/GenBank/DDBJ whole genome shotgun (WGS) entry which is preliminary data.</text>
</comment>